<evidence type="ECO:0000256" key="6">
    <source>
        <dbReference type="ARBA" id="ARBA00022989"/>
    </source>
</evidence>
<feature type="transmembrane region" description="Helical" evidence="12">
    <location>
        <begin position="114"/>
        <end position="133"/>
    </location>
</feature>
<evidence type="ECO:0000256" key="9">
    <source>
        <dbReference type="ARBA" id="ARBA00023136"/>
    </source>
</evidence>
<evidence type="ECO:0000256" key="12">
    <source>
        <dbReference type="SAM" id="Phobius"/>
    </source>
</evidence>
<dbReference type="CDD" id="cd11492">
    <property type="entry name" value="SLC5sbd_NIS-SMVT"/>
    <property type="match status" value="1"/>
</dbReference>
<feature type="transmembrane region" description="Helical" evidence="12">
    <location>
        <begin position="225"/>
        <end position="244"/>
    </location>
</feature>
<evidence type="ECO:0000256" key="11">
    <source>
        <dbReference type="RuleBase" id="RU362091"/>
    </source>
</evidence>
<feature type="transmembrane region" description="Helical" evidence="12">
    <location>
        <begin position="265"/>
        <end position="290"/>
    </location>
</feature>
<feature type="transmembrane region" description="Helical" evidence="12">
    <location>
        <begin position="70"/>
        <end position="93"/>
    </location>
</feature>
<evidence type="ECO:0000256" key="7">
    <source>
        <dbReference type="ARBA" id="ARBA00023053"/>
    </source>
</evidence>
<dbReference type="InterPro" id="IPR051163">
    <property type="entry name" value="Sodium:Solute_Symporter_SSF"/>
</dbReference>
<protein>
    <recommendedName>
        <fullName evidence="15">Sodium-coupled monocarboxylate transporter 1</fullName>
    </recommendedName>
</protein>
<keyword evidence="8" id="KW-0406">Ion transport</keyword>
<accession>A0AAV8YNL9</accession>
<comment type="subcellular location">
    <subcellularLocation>
        <location evidence="1">Cell membrane</location>
        <topology evidence="1">Multi-pass membrane protein</topology>
    </subcellularLocation>
</comment>
<organism evidence="13 14">
    <name type="scientific">Aromia moschata</name>
    <dbReference type="NCBI Taxonomy" id="1265417"/>
    <lineage>
        <taxon>Eukaryota</taxon>
        <taxon>Metazoa</taxon>
        <taxon>Ecdysozoa</taxon>
        <taxon>Arthropoda</taxon>
        <taxon>Hexapoda</taxon>
        <taxon>Insecta</taxon>
        <taxon>Pterygota</taxon>
        <taxon>Neoptera</taxon>
        <taxon>Endopterygota</taxon>
        <taxon>Coleoptera</taxon>
        <taxon>Polyphaga</taxon>
        <taxon>Cucujiformia</taxon>
        <taxon>Chrysomeloidea</taxon>
        <taxon>Cerambycidae</taxon>
        <taxon>Cerambycinae</taxon>
        <taxon>Callichromatini</taxon>
        <taxon>Aromia</taxon>
    </lineage>
</organism>
<dbReference type="PANTHER" id="PTHR42985">
    <property type="entry name" value="SODIUM-COUPLED MONOCARBOXYLATE TRANSPORTER"/>
    <property type="match status" value="1"/>
</dbReference>
<dbReference type="InterPro" id="IPR001734">
    <property type="entry name" value="Na/solute_symporter"/>
</dbReference>
<keyword evidence="3" id="KW-0813">Transport</keyword>
<evidence type="ECO:0000256" key="3">
    <source>
        <dbReference type="ARBA" id="ARBA00022448"/>
    </source>
</evidence>
<feature type="transmembrane region" description="Helical" evidence="12">
    <location>
        <begin position="426"/>
        <end position="449"/>
    </location>
</feature>
<dbReference type="GO" id="GO:0005886">
    <property type="term" value="C:plasma membrane"/>
    <property type="evidence" value="ECO:0007669"/>
    <property type="project" value="UniProtKB-SubCell"/>
</dbReference>
<sequence length="597" mass="65593">MLILSALTGLYYGCRNKYCKNKEAETLNEYLTGNKNLRPFPVALSLIASYVSGVTILGTPSEVYNFGTQYWFIVIAIWFSGLVVAYVYLPVFLKLQVNSSYEYLELRFNRVVRTIVSVFFVLDELMFLPIVIYVPSLAFNQVTGINIHVIGTIVCIVCIFYTLLGGLKAVVWTDSWQVIAMFISVVVVIALGTFTIGGPSVIIDLNSKGDRFEFFNFNPSMYERYTVFSVVIGGFTYWTCFNSVNQTMVQRYLSLPNEKQSKLSVLLFTIGVSLFVWICCYAGILVYATYYGCDPLSLGRIKADDQILPLFVMETVGHLRGVPGLFIAGVFGAALSSLSVVLNSTAQVFLEDFIKGCMRLTLSERTATLVVKSVVLVLGTVAVGFLYVVEHMGGVLAMASSLSAIAAGTTCGIFTLGMLVPWANSYGAIAGGLAGALMSGLVSFGGQFVSAAKLVVAHKLPVFANETCFDKYSIDKNLTIPIIEYPDETDIFPLFRLSFMWITPVGVCTVLIVGAVVSILTGRTNLKFLDPELISPVMQWVLPPEAQRYAGTAIRKARNREIVENEKMVQDAPISTVEKHVAYSRTPSPVAIHLKCV</sequence>
<dbReference type="NCBIfam" id="TIGR00813">
    <property type="entry name" value="sss"/>
    <property type="match status" value="1"/>
</dbReference>
<feature type="transmembrane region" description="Helical" evidence="12">
    <location>
        <begin position="145"/>
        <end position="167"/>
    </location>
</feature>
<comment type="caution">
    <text evidence="13">The sequence shown here is derived from an EMBL/GenBank/DDBJ whole genome shotgun (WGS) entry which is preliminary data.</text>
</comment>
<dbReference type="InterPro" id="IPR038377">
    <property type="entry name" value="Na/Glc_symporter_sf"/>
</dbReference>
<evidence type="ECO:0000256" key="4">
    <source>
        <dbReference type="ARBA" id="ARBA00022475"/>
    </source>
</evidence>
<keyword evidence="14" id="KW-1185">Reference proteome</keyword>
<dbReference type="Pfam" id="PF00474">
    <property type="entry name" value="SSF"/>
    <property type="match status" value="1"/>
</dbReference>
<keyword evidence="9 12" id="KW-0472">Membrane</keyword>
<comment type="similarity">
    <text evidence="2 11">Belongs to the sodium:solute symporter (SSF) (TC 2.A.21) family.</text>
</comment>
<evidence type="ECO:0000313" key="14">
    <source>
        <dbReference type="Proteomes" id="UP001162162"/>
    </source>
</evidence>
<feature type="transmembrane region" description="Helical" evidence="12">
    <location>
        <begin position="395"/>
        <end position="419"/>
    </location>
</feature>
<dbReference type="GO" id="GO:0015293">
    <property type="term" value="F:symporter activity"/>
    <property type="evidence" value="ECO:0007669"/>
    <property type="project" value="TreeGrafter"/>
</dbReference>
<keyword evidence="5 12" id="KW-0812">Transmembrane</keyword>
<proteinExistence type="inferred from homology"/>
<feature type="transmembrane region" description="Helical" evidence="12">
    <location>
        <begin position="325"/>
        <end position="349"/>
    </location>
</feature>
<dbReference type="Gene3D" id="1.20.1730.10">
    <property type="entry name" value="Sodium/glucose cotransporter"/>
    <property type="match status" value="1"/>
</dbReference>
<feature type="transmembrane region" description="Helical" evidence="12">
    <location>
        <begin position="179"/>
        <end position="205"/>
    </location>
</feature>
<feature type="transmembrane region" description="Helical" evidence="12">
    <location>
        <begin position="369"/>
        <end position="389"/>
    </location>
</feature>
<evidence type="ECO:0000256" key="5">
    <source>
        <dbReference type="ARBA" id="ARBA00022692"/>
    </source>
</evidence>
<dbReference type="PANTHER" id="PTHR42985:SF41">
    <property type="entry name" value="GH19970P-RELATED"/>
    <property type="match status" value="1"/>
</dbReference>
<name>A0AAV8YNL9_9CUCU</name>
<reference evidence="13" key="1">
    <citation type="journal article" date="2023" name="Insect Mol. Biol.">
        <title>Genome sequencing provides insights into the evolution of gene families encoding plant cell wall-degrading enzymes in longhorned beetles.</title>
        <authorList>
            <person name="Shin N.R."/>
            <person name="Okamura Y."/>
            <person name="Kirsch R."/>
            <person name="Pauchet Y."/>
        </authorList>
    </citation>
    <scope>NUCLEOTIDE SEQUENCE</scope>
    <source>
        <strain evidence="13">AMC_N1</strain>
    </source>
</reference>
<dbReference type="PROSITE" id="PS50283">
    <property type="entry name" value="NA_SOLUT_SYMP_3"/>
    <property type="match status" value="1"/>
</dbReference>
<feature type="transmembrane region" description="Helical" evidence="12">
    <location>
        <begin position="499"/>
        <end position="520"/>
    </location>
</feature>
<dbReference type="Proteomes" id="UP001162162">
    <property type="component" value="Unassembled WGS sequence"/>
</dbReference>
<evidence type="ECO:0000313" key="13">
    <source>
        <dbReference type="EMBL" id="KAJ8952509.1"/>
    </source>
</evidence>
<evidence type="ECO:0000256" key="1">
    <source>
        <dbReference type="ARBA" id="ARBA00004651"/>
    </source>
</evidence>
<dbReference type="GO" id="GO:0006814">
    <property type="term" value="P:sodium ion transport"/>
    <property type="evidence" value="ECO:0007669"/>
    <property type="project" value="UniProtKB-KW"/>
</dbReference>
<feature type="transmembrane region" description="Helical" evidence="12">
    <location>
        <begin position="40"/>
        <end position="58"/>
    </location>
</feature>
<keyword evidence="10" id="KW-0739">Sodium transport</keyword>
<evidence type="ECO:0008006" key="15">
    <source>
        <dbReference type="Google" id="ProtNLM"/>
    </source>
</evidence>
<keyword evidence="7" id="KW-0915">Sodium</keyword>
<dbReference type="AlphaFoldDB" id="A0AAV8YNL9"/>
<keyword evidence="6 12" id="KW-1133">Transmembrane helix</keyword>
<keyword evidence="4" id="KW-1003">Cell membrane</keyword>
<evidence type="ECO:0000256" key="8">
    <source>
        <dbReference type="ARBA" id="ARBA00023065"/>
    </source>
</evidence>
<gene>
    <name evidence="13" type="ORF">NQ318_003305</name>
</gene>
<evidence type="ECO:0000256" key="2">
    <source>
        <dbReference type="ARBA" id="ARBA00006434"/>
    </source>
</evidence>
<evidence type="ECO:0000256" key="10">
    <source>
        <dbReference type="ARBA" id="ARBA00023201"/>
    </source>
</evidence>
<dbReference type="EMBL" id="JAPWTK010000068">
    <property type="protein sequence ID" value="KAJ8952509.1"/>
    <property type="molecule type" value="Genomic_DNA"/>
</dbReference>